<dbReference type="Pfam" id="PF07859">
    <property type="entry name" value="Abhydrolase_3"/>
    <property type="match status" value="1"/>
</dbReference>
<protein>
    <submittedName>
        <fullName evidence="4">Alpha/beta hydrolase</fullName>
    </submittedName>
</protein>
<accession>A0ABQ5NXG0</accession>
<feature type="compositionally biased region" description="Basic and acidic residues" evidence="2">
    <location>
        <begin position="24"/>
        <end position="48"/>
    </location>
</feature>
<dbReference type="Proteomes" id="UP001291653">
    <property type="component" value="Unassembled WGS sequence"/>
</dbReference>
<evidence type="ECO:0000256" key="2">
    <source>
        <dbReference type="SAM" id="MobiDB-lite"/>
    </source>
</evidence>
<dbReference type="InterPro" id="IPR013094">
    <property type="entry name" value="AB_hydrolase_3"/>
</dbReference>
<feature type="domain" description="Alpha/beta hydrolase fold-3" evidence="3">
    <location>
        <begin position="86"/>
        <end position="281"/>
    </location>
</feature>
<dbReference type="PANTHER" id="PTHR48081:SF8">
    <property type="entry name" value="ALPHA_BETA HYDROLASE FOLD-3 DOMAIN-CONTAINING PROTEIN-RELATED"/>
    <property type="match status" value="1"/>
</dbReference>
<dbReference type="InterPro" id="IPR050300">
    <property type="entry name" value="GDXG_lipolytic_enzyme"/>
</dbReference>
<dbReference type="PANTHER" id="PTHR48081">
    <property type="entry name" value="AB HYDROLASE SUPERFAMILY PROTEIN C4A8.06C"/>
    <property type="match status" value="1"/>
</dbReference>
<reference evidence="4 5" key="1">
    <citation type="submission" date="2022-10" db="EMBL/GenBank/DDBJ databases">
        <title>Draft genome sequence of Streptomyces sp. YSPA8.</title>
        <authorList>
            <person name="Moriuchi R."/>
            <person name="Dohra H."/>
            <person name="Yamamura H."/>
            <person name="Kodani S."/>
        </authorList>
    </citation>
    <scope>NUCLEOTIDE SEQUENCE [LARGE SCALE GENOMIC DNA]</scope>
    <source>
        <strain evidence="4 5">YSPA8</strain>
    </source>
</reference>
<proteinExistence type="predicted"/>
<evidence type="ECO:0000313" key="4">
    <source>
        <dbReference type="EMBL" id="GLF95053.1"/>
    </source>
</evidence>
<keyword evidence="1 4" id="KW-0378">Hydrolase</keyword>
<comment type="caution">
    <text evidence="4">The sequence shown here is derived from an EMBL/GenBank/DDBJ whole genome shotgun (WGS) entry which is preliminary data.</text>
</comment>
<dbReference type="EMBL" id="BSBI01000004">
    <property type="protein sequence ID" value="GLF95053.1"/>
    <property type="molecule type" value="Genomic_DNA"/>
</dbReference>
<dbReference type="InterPro" id="IPR029058">
    <property type="entry name" value="AB_hydrolase_fold"/>
</dbReference>
<sequence>MQLGLESLIDTKLAAHVEECRAAHAVPEARKGPSTPDELREARARRDAGSSPVASSAVEEVAEAAGRQVPVRILAPRDAVPRGVLLDIHGGGFYMGAAAWGDARNQRLADALGIAVVSVDYRLAPEHPWPAAPDDCETAALWLLGRAEARFGPTRPAIGGFSAGATLAVTTLLRLRDRGLGDAFAGAALQFGAYDLSGLTPAGRLISDEYFIRAYAGHAADRTTPDISPVFGDLRGLPPVLMVVGSKDVLLEDNMAMAARVSAAGGDVDLRVYPEAPHGFTSRTTGMAEAALHDIECWLADRCSATSR</sequence>
<dbReference type="Gene3D" id="3.40.50.1820">
    <property type="entry name" value="alpha/beta hydrolase"/>
    <property type="match status" value="1"/>
</dbReference>
<evidence type="ECO:0000256" key="1">
    <source>
        <dbReference type="ARBA" id="ARBA00022801"/>
    </source>
</evidence>
<evidence type="ECO:0000259" key="3">
    <source>
        <dbReference type="Pfam" id="PF07859"/>
    </source>
</evidence>
<feature type="region of interest" description="Disordered" evidence="2">
    <location>
        <begin position="24"/>
        <end position="57"/>
    </location>
</feature>
<keyword evidence="5" id="KW-1185">Reference proteome</keyword>
<organism evidence="4 5">
    <name type="scientific">Streptomyces yaizuensis</name>
    <dbReference type="NCBI Taxonomy" id="2989713"/>
    <lineage>
        <taxon>Bacteria</taxon>
        <taxon>Bacillati</taxon>
        <taxon>Actinomycetota</taxon>
        <taxon>Actinomycetes</taxon>
        <taxon>Kitasatosporales</taxon>
        <taxon>Streptomycetaceae</taxon>
        <taxon>Streptomyces</taxon>
    </lineage>
</organism>
<name>A0ABQ5NXG0_9ACTN</name>
<dbReference type="GO" id="GO:0016787">
    <property type="term" value="F:hydrolase activity"/>
    <property type="evidence" value="ECO:0007669"/>
    <property type="project" value="UniProtKB-KW"/>
</dbReference>
<evidence type="ECO:0000313" key="5">
    <source>
        <dbReference type="Proteomes" id="UP001291653"/>
    </source>
</evidence>
<dbReference type="RefSeq" id="WP_323447129.1">
    <property type="nucleotide sequence ID" value="NZ_BSBI01000004.1"/>
</dbReference>
<gene>
    <name evidence="4" type="ORF">SYYSPA8_12170</name>
</gene>
<dbReference type="SUPFAM" id="SSF53474">
    <property type="entry name" value="alpha/beta-Hydrolases"/>
    <property type="match status" value="1"/>
</dbReference>